<dbReference type="AlphaFoldDB" id="A0A8S4QG98"/>
<protein>
    <submittedName>
        <fullName evidence="1">Jg21358 protein</fullName>
    </submittedName>
</protein>
<proteinExistence type="predicted"/>
<evidence type="ECO:0000313" key="2">
    <source>
        <dbReference type="Proteomes" id="UP000838756"/>
    </source>
</evidence>
<sequence length="45" mass="5021">MRTCPEDANLAQSWVTEELADGSFSGSEGYNDMVQIKFNKPVLLK</sequence>
<evidence type="ECO:0000313" key="1">
    <source>
        <dbReference type="EMBL" id="CAH2208929.1"/>
    </source>
</evidence>
<name>A0A8S4QG98_9NEOP</name>
<feature type="non-terminal residue" evidence="1">
    <location>
        <position position="45"/>
    </location>
</feature>
<dbReference type="EMBL" id="CAKXAJ010004844">
    <property type="protein sequence ID" value="CAH2208929.1"/>
    <property type="molecule type" value="Genomic_DNA"/>
</dbReference>
<reference evidence="1" key="1">
    <citation type="submission" date="2022-03" db="EMBL/GenBank/DDBJ databases">
        <authorList>
            <person name="Lindestad O."/>
        </authorList>
    </citation>
    <scope>NUCLEOTIDE SEQUENCE</scope>
</reference>
<keyword evidence="2" id="KW-1185">Reference proteome</keyword>
<organism evidence="1 2">
    <name type="scientific">Pararge aegeria aegeria</name>
    <dbReference type="NCBI Taxonomy" id="348720"/>
    <lineage>
        <taxon>Eukaryota</taxon>
        <taxon>Metazoa</taxon>
        <taxon>Ecdysozoa</taxon>
        <taxon>Arthropoda</taxon>
        <taxon>Hexapoda</taxon>
        <taxon>Insecta</taxon>
        <taxon>Pterygota</taxon>
        <taxon>Neoptera</taxon>
        <taxon>Endopterygota</taxon>
        <taxon>Lepidoptera</taxon>
        <taxon>Glossata</taxon>
        <taxon>Ditrysia</taxon>
        <taxon>Papilionoidea</taxon>
        <taxon>Nymphalidae</taxon>
        <taxon>Satyrinae</taxon>
        <taxon>Satyrini</taxon>
        <taxon>Parargina</taxon>
        <taxon>Pararge</taxon>
    </lineage>
</organism>
<dbReference type="Proteomes" id="UP000838756">
    <property type="component" value="Unassembled WGS sequence"/>
</dbReference>
<comment type="caution">
    <text evidence="1">The sequence shown here is derived from an EMBL/GenBank/DDBJ whole genome shotgun (WGS) entry which is preliminary data.</text>
</comment>
<accession>A0A8S4QG98</accession>
<gene>
    <name evidence="1" type="primary">jg21358</name>
    <name evidence="1" type="ORF">PAEG_LOCUS1389</name>
</gene>